<dbReference type="Proteomes" id="UP000428325">
    <property type="component" value="Chromosome"/>
</dbReference>
<keyword evidence="3" id="KW-1185">Reference proteome</keyword>
<dbReference type="KEGG" id="hra:EI982_11035"/>
<keyword evidence="1" id="KW-0812">Transmembrane</keyword>
<dbReference type="GeneID" id="99246566"/>
<proteinExistence type="predicted"/>
<reference evidence="2 3" key="1">
    <citation type="submission" date="2018-12" db="EMBL/GenBank/DDBJ databases">
        <title>Complete genome sequence of Haloplanus rallus MBLA0036.</title>
        <authorList>
            <person name="Nam Y.-d."/>
            <person name="Kang J."/>
            <person name="Chung W.-H."/>
            <person name="Park Y.S."/>
        </authorList>
    </citation>
    <scope>NUCLEOTIDE SEQUENCE [LARGE SCALE GENOMIC DNA]</scope>
    <source>
        <strain evidence="2 3">MBLA0036</strain>
    </source>
</reference>
<dbReference type="RefSeq" id="WP_157689748.1">
    <property type="nucleotide sequence ID" value="NZ_CP034345.1"/>
</dbReference>
<feature type="transmembrane region" description="Helical" evidence="1">
    <location>
        <begin position="72"/>
        <end position="94"/>
    </location>
</feature>
<evidence type="ECO:0000313" key="3">
    <source>
        <dbReference type="Proteomes" id="UP000428325"/>
    </source>
</evidence>
<dbReference type="EMBL" id="CP034345">
    <property type="protein sequence ID" value="QGX95289.1"/>
    <property type="molecule type" value="Genomic_DNA"/>
</dbReference>
<name>A0A6B9FF53_9EURY</name>
<evidence type="ECO:0000256" key="1">
    <source>
        <dbReference type="SAM" id="Phobius"/>
    </source>
</evidence>
<dbReference type="AlphaFoldDB" id="A0A6B9FF53"/>
<evidence type="ECO:0000313" key="2">
    <source>
        <dbReference type="EMBL" id="QGX95289.1"/>
    </source>
</evidence>
<sequence length="95" mass="9462">MNRTQLSGAAYALFGTGLVVDGAVDLRGSFAVLPALTALFGVGILVAGVVTLTGSDAAPLDGRLAVGERPTWVVALLALAGTLLLVGAAFRLLVA</sequence>
<protein>
    <submittedName>
        <fullName evidence="2">Uncharacterized protein</fullName>
    </submittedName>
</protein>
<organism evidence="2 3">
    <name type="scientific">Haloplanus rallus</name>
    <dbReference type="NCBI Taxonomy" id="1816183"/>
    <lineage>
        <taxon>Archaea</taxon>
        <taxon>Methanobacteriati</taxon>
        <taxon>Methanobacteriota</taxon>
        <taxon>Stenosarchaea group</taxon>
        <taxon>Halobacteria</taxon>
        <taxon>Halobacteriales</taxon>
        <taxon>Haloferacaceae</taxon>
        <taxon>Haloplanus</taxon>
    </lineage>
</organism>
<keyword evidence="1" id="KW-1133">Transmembrane helix</keyword>
<accession>A0A6B9FF53</accession>
<keyword evidence="1" id="KW-0472">Membrane</keyword>
<gene>
    <name evidence="2" type="ORF">EI982_11035</name>
</gene>
<feature type="transmembrane region" description="Helical" evidence="1">
    <location>
        <begin position="31"/>
        <end position="52"/>
    </location>
</feature>